<feature type="domain" description="DUF5743" evidence="3">
    <location>
        <begin position="43"/>
        <end position="281"/>
    </location>
</feature>
<feature type="coiled-coil region" evidence="1">
    <location>
        <begin position="54"/>
        <end position="81"/>
    </location>
</feature>
<feature type="compositionally biased region" description="Low complexity" evidence="2">
    <location>
        <begin position="374"/>
        <end position="386"/>
    </location>
</feature>
<feature type="region of interest" description="Disordered" evidence="2">
    <location>
        <begin position="459"/>
        <end position="478"/>
    </location>
</feature>
<evidence type="ECO:0000256" key="2">
    <source>
        <dbReference type="SAM" id="MobiDB-lite"/>
    </source>
</evidence>
<dbReference type="EMBL" id="UYRU01074745">
    <property type="protein sequence ID" value="VDN24994.1"/>
    <property type="molecule type" value="Genomic_DNA"/>
</dbReference>
<accession>A0A3P7M6T7</accession>
<name>A0A3P7M6T7_DIBLA</name>
<evidence type="ECO:0000313" key="4">
    <source>
        <dbReference type="EMBL" id="VDN24994.1"/>
    </source>
</evidence>
<keyword evidence="1" id="KW-0175">Coiled coil</keyword>
<evidence type="ECO:0000259" key="3">
    <source>
        <dbReference type="Pfam" id="PF19014"/>
    </source>
</evidence>
<dbReference type="Pfam" id="PF19014">
    <property type="entry name" value="DUF5743"/>
    <property type="match status" value="1"/>
</dbReference>
<reference evidence="4 5" key="1">
    <citation type="submission" date="2018-11" db="EMBL/GenBank/DDBJ databases">
        <authorList>
            <consortium name="Pathogen Informatics"/>
        </authorList>
    </citation>
    <scope>NUCLEOTIDE SEQUENCE [LARGE SCALE GENOMIC DNA]</scope>
</reference>
<dbReference type="InterPro" id="IPR044041">
    <property type="entry name" value="DUF5743"/>
</dbReference>
<feature type="compositionally biased region" description="Basic residues" evidence="2">
    <location>
        <begin position="335"/>
        <end position="348"/>
    </location>
</feature>
<gene>
    <name evidence="4" type="ORF">DILT_LOCUS14543</name>
</gene>
<dbReference type="AlphaFoldDB" id="A0A3P7M6T7"/>
<organism evidence="4 5">
    <name type="scientific">Dibothriocephalus latus</name>
    <name type="common">Fish tapeworm</name>
    <name type="synonym">Diphyllobothrium latum</name>
    <dbReference type="NCBI Taxonomy" id="60516"/>
    <lineage>
        <taxon>Eukaryota</taxon>
        <taxon>Metazoa</taxon>
        <taxon>Spiralia</taxon>
        <taxon>Lophotrochozoa</taxon>
        <taxon>Platyhelminthes</taxon>
        <taxon>Cestoda</taxon>
        <taxon>Eucestoda</taxon>
        <taxon>Diphyllobothriidea</taxon>
        <taxon>Diphyllobothriidae</taxon>
        <taxon>Dibothriocephalus</taxon>
    </lineage>
</organism>
<keyword evidence="5" id="KW-1185">Reference proteome</keyword>
<feature type="compositionally biased region" description="Basic residues" evidence="2">
    <location>
        <begin position="575"/>
        <end position="584"/>
    </location>
</feature>
<feature type="compositionally biased region" description="Basic residues" evidence="2">
    <location>
        <begin position="387"/>
        <end position="398"/>
    </location>
</feature>
<sequence>MNLGSISDKLPTYPANIQGELRLILQTKDIFMVCYKQLEEYRRLVNEQNRLITKEFVQEQLQAGEDEIAELKIELGEAESKLAARLRHNELLADQLASQGLGALETGGTARHMALIRSPNIKKQMMAQRKSALDPCANGGKSQTHLIDNIALAIDEIHQEVRTKVKPLLDYYRDLFYLQLHFSLVLGQVCNYCMPLVTENIGLLERVFFWAERPEFELIRKASDISDRLKEIYTRSQQIYGVLSESVRFLQSKVELQKSLETRFHERMDEQQKLKDKILLEETRSADIDENEPIESSNDNARFDYNNNKALSVTGDSEDGSTAAVWNKQLQDLKRGRKRGERQKKTKRAVTANLKERSTSSGAETQENLHIRARSSSQVRSPSVPRTSRKNYTSRRKSRSDVVNDDTVSEGQASMGRRMKTEALKTSAKSSSSDQSLQPHGGSLKSRLLDRTRGLFDLSKVRGGKSNPLITTESEESSLAMAYQPVEVIDGSGALTSVSSIDTSYYNEANSSRKDQNPPRMHESSKSGSKDGKSRQKPKESKSGKQWREPQLRLASMDDEMLVLSDQQNGSNSRSSRRRSKSRQGRNEATPNDLANFLTTSVSENLLSSDSSLLPDLN</sequence>
<proteinExistence type="predicted"/>
<feature type="compositionally biased region" description="Polar residues" evidence="2">
    <location>
        <begin position="359"/>
        <end position="368"/>
    </location>
</feature>
<dbReference type="OrthoDB" id="6250330at2759"/>
<evidence type="ECO:0000313" key="5">
    <source>
        <dbReference type="Proteomes" id="UP000281553"/>
    </source>
</evidence>
<feature type="region of interest" description="Disordered" evidence="2">
    <location>
        <begin position="330"/>
        <end position="448"/>
    </location>
</feature>
<feature type="compositionally biased region" description="Basic and acidic residues" evidence="2">
    <location>
        <begin position="511"/>
        <end position="551"/>
    </location>
</feature>
<dbReference type="Proteomes" id="UP000281553">
    <property type="component" value="Unassembled WGS sequence"/>
</dbReference>
<evidence type="ECO:0000256" key="1">
    <source>
        <dbReference type="SAM" id="Coils"/>
    </source>
</evidence>
<feature type="compositionally biased region" description="Low complexity" evidence="2">
    <location>
        <begin position="424"/>
        <end position="438"/>
    </location>
</feature>
<feature type="region of interest" description="Disordered" evidence="2">
    <location>
        <begin position="507"/>
        <end position="618"/>
    </location>
</feature>
<feature type="compositionally biased region" description="Low complexity" evidence="2">
    <location>
        <begin position="603"/>
        <end position="618"/>
    </location>
</feature>
<protein>
    <recommendedName>
        <fullName evidence="3">DUF5743 domain-containing protein</fullName>
    </recommendedName>
</protein>